<evidence type="ECO:0000259" key="5">
    <source>
        <dbReference type="Pfam" id="PF09375"/>
    </source>
</evidence>
<feature type="domain" description="EfeO-type cupredoxin-like" evidence="6">
    <location>
        <begin position="18"/>
        <end position="115"/>
    </location>
</feature>
<organism evidence="7 8">
    <name type="scientific">Gordonia polyisoprenivorans</name>
    <dbReference type="NCBI Taxonomy" id="84595"/>
    <lineage>
        <taxon>Bacteria</taxon>
        <taxon>Bacillati</taxon>
        <taxon>Actinomycetota</taxon>
        <taxon>Actinomycetes</taxon>
        <taxon>Mycobacteriales</taxon>
        <taxon>Gordoniaceae</taxon>
        <taxon>Gordonia</taxon>
    </lineage>
</organism>
<evidence type="ECO:0000313" key="8">
    <source>
        <dbReference type="Proteomes" id="UP000563898"/>
    </source>
</evidence>
<evidence type="ECO:0000256" key="2">
    <source>
        <dbReference type="ARBA" id="ARBA00005989"/>
    </source>
</evidence>
<feature type="signal peptide" evidence="4">
    <location>
        <begin position="1"/>
        <end position="26"/>
    </location>
</feature>
<evidence type="ECO:0000256" key="4">
    <source>
        <dbReference type="SAM" id="SignalP"/>
    </source>
</evidence>
<dbReference type="AlphaFoldDB" id="A0A846WM08"/>
<dbReference type="PANTHER" id="PTHR39192">
    <property type="entry name" value="IRON UPTAKE SYSTEM COMPONENT EFEO"/>
    <property type="match status" value="1"/>
</dbReference>
<comment type="subcellular location">
    <subcellularLocation>
        <location evidence="1">Periplasm</location>
    </subcellularLocation>
</comment>
<evidence type="ECO:0000259" key="6">
    <source>
        <dbReference type="Pfam" id="PF13473"/>
    </source>
</evidence>
<dbReference type="CDD" id="cd14656">
    <property type="entry name" value="Imelysin-like_EfeO"/>
    <property type="match status" value="1"/>
</dbReference>
<dbReference type="NCBIfam" id="NF041757">
    <property type="entry name" value="EfeO"/>
    <property type="match status" value="1"/>
</dbReference>
<comment type="similarity">
    <text evidence="2">Belongs to the EfeM/EfeO family.</text>
</comment>
<keyword evidence="3 4" id="KW-0732">Signal</keyword>
<accession>A0A846WM08</accession>
<protein>
    <submittedName>
        <fullName evidence="7">Peptidase M75 family protein</fullName>
    </submittedName>
</protein>
<dbReference type="Pfam" id="PF13473">
    <property type="entry name" value="Cupredoxin_1"/>
    <property type="match status" value="1"/>
</dbReference>
<dbReference type="Proteomes" id="UP000563898">
    <property type="component" value="Unassembled WGS sequence"/>
</dbReference>
<feature type="chain" id="PRO_5032503626" evidence="4">
    <location>
        <begin position="27"/>
        <end position="406"/>
    </location>
</feature>
<dbReference type="EMBL" id="JAAXPC010000004">
    <property type="protein sequence ID" value="NKY01830.1"/>
    <property type="molecule type" value="Genomic_DNA"/>
</dbReference>
<dbReference type="GO" id="GO:0042597">
    <property type="term" value="C:periplasmic space"/>
    <property type="evidence" value="ECO:0007669"/>
    <property type="project" value="UniProtKB-SubCell"/>
</dbReference>
<dbReference type="InterPro" id="IPR053377">
    <property type="entry name" value="Iron_uptake_EfeM/EfeO"/>
</dbReference>
<sequence>MFEVKRTLATPVAVVAVMVGVPAVLAACTSKDSGTGSIEVTSTADTCDLSSSTAQTGNVSFKVANSGSKVTEFYVYANNNRVLGEVENIGPGLSGNLTVEITDPGTYTVACKPGMVGTGIEKKITVSGEKKQKTDVPADVNAAKARYLDYVRGQATGLQSQTEQFVAAVKSGDLAAARAEFGRVRTFYERIEPVAESFPDLDPAIDMRWDDTENGSQPFTGFHRIERYLWPPAASEIGDAEGQIAPADAANAKATDNATSIAEVADGLVADVTKLRNEIDKPDFSFETRQFVAGPQALIDEVARTKVNGEEDRYSHTDLWDFAANLDGSETLIAEMQPMISAKNPDLMNKITAQFADVRATINRFRDGDGYVTYTQVDAEQRKDLSNKIDALSASLSQVPGIVLGT</sequence>
<dbReference type="PROSITE" id="PS51257">
    <property type="entry name" value="PROKAR_LIPOPROTEIN"/>
    <property type="match status" value="1"/>
</dbReference>
<reference evidence="7 8" key="1">
    <citation type="submission" date="2020-04" db="EMBL/GenBank/DDBJ databases">
        <title>MicrobeNet Type strains.</title>
        <authorList>
            <person name="Nicholson A.C."/>
        </authorList>
    </citation>
    <scope>NUCLEOTIDE SEQUENCE [LARGE SCALE GENOMIC DNA]</scope>
    <source>
        <strain evidence="7 8">ATCC BAA-14</strain>
    </source>
</reference>
<gene>
    <name evidence="7" type="ORF">HGA05_09620</name>
</gene>
<dbReference type="InterPro" id="IPR028096">
    <property type="entry name" value="EfeO_Cupredoxin"/>
</dbReference>
<dbReference type="InterPro" id="IPR050894">
    <property type="entry name" value="EfeM/EfeO_iron_uptake"/>
</dbReference>
<dbReference type="Pfam" id="PF09375">
    <property type="entry name" value="Peptidase_M75"/>
    <property type="match status" value="1"/>
</dbReference>
<name>A0A846WM08_9ACTN</name>
<evidence type="ECO:0000256" key="1">
    <source>
        <dbReference type="ARBA" id="ARBA00004418"/>
    </source>
</evidence>
<feature type="domain" description="Imelysin-like" evidence="5">
    <location>
        <begin position="144"/>
        <end position="399"/>
    </location>
</feature>
<evidence type="ECO:0000313" key="7">
    <source>
        <dbReference type="EMBL" id="NKY01830.1"/>
    </source>
</evidence>
<dbReference type="InterPro" id="IPR038352">
    <property type="entry name" value="Imelysin_sf"/>
</dbReference>
<evidence type="ECO:0000256" key="3">
    <source>
        <dbReference type="ARBA" id="ARBA00022729"/>
    </source>
</evidence>
<proteinExistence type="inferred from homology"/>
<dbReference type="InterPro" id="IPR034981">
    <property type="entry name" value="Imelysin-like_EfeO/Algp7"/>
</dbReference>
<dbReference type="PANTHER" id="PTHR39192:SF1">
    <property type="entry name" value="IRON UPTAKE SYSTEM COMPONENT EFEO"/>
    <property type="match status" value="1"/>
</dbReference>
<comment type="caution">
    <text evidence="7">The sequence shown here is derived from an EMBL/GenBank/DDBJ whole genome shotgun (WGS) entry which is preliminary data.</text>
</comment>
<dbReference type="Gene3D" id="2.60.40.420">
    <property type="entry name" value="Cupredoxins - blue copper proteins"/>
    <property type="match status" value="1"/>
</dbReference>
<dbReference type="InterPro" id="IPR018976">
    <property type="entry name" value="Imelysin-like"/>
</dbReference>
<dbReference type="InterPro" id="IPR008972">
    <property type="entry name" value="Cupredoxin"/>
</dbReference>
<dbReference type="Gene3D" id="1.20.1420.20">
    <property type="entry name" value="M75 peptidase, HXXE motif"/>
    <property type="match status" value="1"/>
</dbReference>